<gene>
    <name evidence="3" type="ORF">BP5796_04212</name>
</gene>
<protein>
    <recommendedName>
        <fullName evidence="2">DUF7888 domain-containing protein</fullName>
    </recommendedName>
</protein>
<reference evidence="3 4" key="1">
    <citation type="journal article" date="2018" name="IMA Fungus">
        <title>IMA Genome-F 9: Draft genome sequence of Annulohypoxylon stygium, Aspergillus mulundensis, Berkeleyomyces basicola (syn. Thielaviopsis basicola), Ceratocystis smalleyi, two Cercospora beticola strains, Coleophoma cylindrospora, Fusarium fracticaudum, Phialophora cf. hyalina, and Morchella septimelata.</title>
        <authorList>
            <person name="Wingfield B.D."/>
            <person name="Bills G.F."/>
            <person name="Dong Y."/>
            <person name="Huang W."/>
            <person name="Nel W.J."/>
            <person name="Swalarsk-Parry B.S."/>
            <person name="Vaghefi N."/>
            <person name="Wilken P.M."/>
            <person name="An Z."/>
            <person name="de Beer Z.W."/>
            <person name="De Vos L."/>
            <person name="Chen L."/>
            <person name="Duong T.A."/>
            <person name="Gao Y."/>
            <person name="Hammerbacher A."/>
            <person name="Kikkert J.R."/>
            <person name="Li Y."/>
            <person name="Li H."/>
            <person name="Li K."/>
            <person name="Li Q."/>
            <person name="Liu X."/>
            <person name="Ma X."/>
            <person name="Naidoo K."/>
            <person name="Pethybridge S.J."/>
            <person name="Sun J."/>
            <person name="Steenkamp E.T."/>
            <person name="van der Nest M.A."/>
            <person name="van Wyk S."/>
            <person name="Wingfield M.J."/>
            <person name="Xiong C."/>
            <person name="Yue Q."/>
            <person name="Zhang X."/>
        </authorList>
    </citation>
    <scope>NUCLEOTIDE SEQUENCE [LARGE SCALE GENOMIC DNA]</scope>
    <source>
        <strain evidence="3 4">BP5796</strain>
    </source>
</reference>
<evidence type="ECO:0000259" key="2">
    <source>
        <dbReference type="Pfam" id="PF25411"/>
    </source>
</evidence>
<evidence type="ECO:0000256" key="1">
    <source>
        <dbReference type="SAM" id="SignalP"/>
    </source>
</evidence>
<feature type="signal peptide" evidence="1">
    <location>
        <begin position="1"/>
        <end position="20"/>
    </location>
</feature>
<organism evidence="3 4">
    <name type="scientific">Coleophoma crateriformis</name>
    <dbReference type="NCBI Taxonomy" id="565419"/>
    <lineage>
        <taxon>Eukaryota</taxon>
        <taxon>Fungi</taxon>
        <taxon>Dikarya</taxon>
        <taxon>Ascomycota</taxon>
        <taxon>Pezizomycotina</taxon>
        <taxon>Leotiomycetes</taxon>
        <taxon>Helotiales</taxon>
        <taxon>Dermateaceae</taxon>
        <taxon>Coleophoma</taxon>
    </lineage>
</organism>
<evidence type="ECO:0000313" key="4">
    <source>
        <dbReference type="Proteomes" id="UP000256328"/>
    </source>
</evidence>
<feature type="domain" description="DUF7888" evidence="2">
    <location>
        <begin position="66"/>
        <end position="180"/>
    </location>
</feature>
<name>A0A3D8SHR6_9HELO</name>
<keyword evidence="4" id="KW-1185">Reference proteome</keyword>
<sequence>MQYKNVLLASVLAFSSLASALPSILSPRAGFPLQKRAVTVFTDGASASINPAISTTVFNPNDVGGKADAASAVADVLNKVVALVQGLIDGDTVRRQRFTQETVAAVKSQFPGKAVVMCNVGYTTTGTIDVVQKTSYKAKVGANVSFDVLVFGKGVTFTRSGDGGFQNWAYNLITGCTANGANLVC</sequence>
<dbReference type="InterPro" id="IPR057210">
    <property type="entry name" value="DUF7888"/>
</dbReference>
<dbReference type="AlphaFoldDB" id="A0A3D8SHR6"/>
<feature type="chain" id="PRO_5017669446" description="DUF7888 domain-containing protein" evidence="1">
    <location>
        <begin position="21"/>
        <end position="185"/>
    </location>
</feature>
<dbReference type="Proteomes" id="UP000256328">
    <property type="component" value="Unassembled WGS sequence"/>
</dbReference>
<dbReference type="Pfam" id="PF25411">
    <property type="entry name" value="DUF7888"/>
    <property type="match status" value="1"/>
</dbReference>
<accession>A0A3D8SHR6</accession>
<keyword evidence="1" id="KW-0732">Signal</keyword>
<dbReference type="EMBL" id="PDLN01000005">
    <property type="protein sequence ID" value="RDW85887.1"/>
    <property type="molecule type" value="Genomic_DNA"/>
</dbReference>
<comment type="caution">
    <text evidence="3">The sequence shown here is derived from an EMBL/GenBank/DDBJ whole genome shotgun (WGS) entry which is preliminary data.</text>
</comment>
<evidence type="ECO:0000313" key="3">
    <source>
        <dbReference type="EMBL" id="RDW85887.1"/>
    </source>
</evidence>
<proteinExistence type="predicted"/>
<dbReference type="OrthoDB" id="3685327at2759"/>